<dbReference type="AlphaFoldDB" id="A0A8C8YZW5"/>
<name>A0A8C8YZW5_PROSS</name>
<dbReference type="Ensembl" id="ENSPSMT00000009369.1">
    <property type="protein sequence ID" value="ENSPSMP00000007944.1"/>
    <property type="gene ID" value="ENSPSMG00000005899.1"/>
</dbReference>
<keyword evidence="1" id="KW-0732">Signal</keyword>
<proteinExistence type="predicted"/>
<protein>
    <recommendedName>
        <fullName evidence="4">Secreted protein</fullName>
    </recommendedName>
</protein>
<evidence type="ECO:0000313" key="2">
    <source>
        <dbReference type="Ensembl" id="ENSPSMP00000007944.1"/>
    </source>
</evidence>
<evidence type="ECO:0000256" key="1">
    <source>
        <dbReference type="SAM" id="SignalP"/>
    </source>
</evidence>
<dbReference type="GeneTree" id="ENSGT01120000271815"/>
<dbReference type="Proteomes" id="UP000694414">
    <property type="component" value="Unplaced"/>
</dbReference>
<feature type="signal peptide" evidence="1">
    <location>
        <begin position="1"/>
        <end position="23"/>
    </location>
</feature>
<feature type="chain" id="PRO_5034796987" description="Secreted protein" evidence="1">
    <location>
        <begin position="24"/>
        <end position="73"/>
    </location>
</feature>
<sequence>MKNRHLTYILLFIYLFFLRQSLALLLGLECRGVSLAHSNLKLLGSSDPTASASQVAGTTGMRHHARLIFSIYF</sequence>
<dbReference type="PANTHER" id="PTHR12138:SF162">
    <property type="entry name" value="CHROMOSOME UNDETERMINED SCAFFOLD_275, WHOLE GENOME SHOTGUN SEQUENCE"/>
    <property type="match status" value="1"/>
</dbReference>
<evidence type="ECO:0008006" key="4">
    <source>
        <dbReference type="Google" id="ProtNLM"/>
    </source>
</evidence>
<keyword evidence="3" id="KW-1185">Reference proteome</keyword>
<accession>A0A8C8YZW5</accession>
<organism evidence="2 3">
    <name type="scientific">Prolemur simus</name>
    <name type="common">Greater bamboo lemur</name>
    <name type="synonym">Hapalemur simus</name>
    <dbReference type="NCBI Taxonomy" id="1328070"/>
    <lineage>
        <taxon>Eukaryota</taxon>
        <taxon>Metazoa</taxon>
        <taxon>Chordata</taxon>
        <taxon>Craniata</taxon>
        <taxon>Vertebrata</taxon>
        <taxon>Euteleostomi</taxon>
        <taxon>Mammalia</taxon>
        <taxon>Eutheria</taxon>
        <taxon>Euarchontoglires</taxon>
        <taxon>Primates</taxon>
        <taxon>Strepsirrhini</taxon>
        <taxon>Lemuriformes</taxon>
        <taxon>Lemuridae</taxon>
        <taxon>Prolemur</taxon>
    </lineage>
</organism>
<reference evidence="2" key="2">
    <citation type="submission" date="2025-09" db="UniProtKB">
        <authorList>
            <consortium name="Ensembl"/>
        </authorList>
    </citation>
    <scope>IDENTIFICATION</scope>
</reference>
<evidence type="ECO:0000313" key="3">
    <source>
        <dbReference type="Proteomes" id="UP000694414"/>
    </source>
</evidence>
<dbReference type="PANTHER" id="PTHR12138">
    <property type="entry name" value="PRIMATE-EXPANDED PROTEIN FAMILY"/>
    <property type="match status" value="1"/>
</dbReference>
<reference evidence="2" key="1">
    <citation type="submission" date="2025-08" db="UniProtKB">
        <authorList>
            <consortium name="Ensembl"/>
        </authorList>
    </citation>
    <scope>IDENTIFICATION</scope>
</reference>
<dbReference type="PRINTS" id="PR02045">
    <property type="entry name" value="F138DOMAIN"/>
</dbReference>